<sequence length="176" mass="20179">LFNKLSNLNLLIIILGSFIPHPRKLPKIIPILNKFQSSFQSLINIHLNLICANSHSSKPLHFHSNILNSSFTFNSASNNHIFIQKLSNTSIVNNFGFDSEDLAISSLYETGYILADLVNFNFNKFSTCEKHDISLHELDNATKKFYRLINDLLKYLPCSHSHFISMLNKLKVLEWS</sequence>
<name>A0A4P9Y9D4_ROZAC</name>
<accession>A0A4P9Y9D4</accession>
<evidence type="ECO:0000313" key="2">
    <source>
        <dbReference type="Proteomes" id="UP000281549"/>
    </source>
</evidence>
<proteinExistence type="predicted"/>
<dbReference type="EMBL" id="ML007703">
    <property type="protein sequence ID" value="RKP15786.1"/>
    <property type="molecule type" value="Genomic_DNA"/>
</dbReference>
<dbReference type="AlphaFoldDB" id="A0A4P9Y9D4"/>
<organism evidence="1 2">
    <name type="scientific">Rozella allomycis (strain CSF55)</name>
    <dbReference type="NCBI Taxonomy" id="988480"/>
    <lineage>
        <taxon>Eukaryota</taxon>
        <taxon>Fungi</taxon>
        <taxon>Fungi incertae sedis</taxon>
        <taxon>Cryptomycota</taxon>
        <taxon>Cryptomycota incertae sedis</taxon>
        <taxon>Rozella</taxon>
    </lineage>
</organism>
<evidence type="ECO:0000313" key="1">
    <source>
        <dbReference type="EMBL" id="RKP15786.1"/>
    </source>
</evidence>
<reference evidence="2" key="1">
    <citation type="journal article" date="2018" name="Nat. Microbiol.">
        <title>Leveraging single-cell genomics to expand the fungal tree of life.</title>
        <authorList>
            <person name="Ahrendt S.R."/>
            <person name="Quandt C.A."/>
            <person name="Ciobanu D."/>
            <person name="Clum A."/>
            <person name="Salamov A."/>
            <person name="Andreopoulos B."/>
            <person name="Cheng J.F."/>
            <person name="Woyke T."/>
            <person name="Pelin A."/>
            <person name="Henrissat B."/>
            <person name="Reynolds N.K."/>
            <person name="Benny G.L."/>
            <person name="Smith M.E."/>
            <person name="James T.Y."/>
            <person name="Grigoriev I.V."/>
        </authorList>
    </citation>
    <scope>NUCLEOTIDE SEQUENCE [LARGE SCALE GENOMIC DNA]</scope>
    <source>
        <strain evidence="2">CSF55</strain>
    </source>
</reference>
<gene>
    <name evidence="1" type="ORF">ROZALSC1DRAFT_26048</name>
</gene>
<protein>
    <submittedName>
        <fullName evidence="1">Uncharacterized protein</fullName>
    </submittedName>
</protein>
<dbReference type="Proteomes" id="UP000281549">
    <property type="component" value="Unassembled WGS sequence"/>
</dbReference>
<feature type="non-terminal residue" evidence="1">
    <location>
        <position position="1"/>
    </location>
</feature>